<dbReference type="Proteomes" id="UP001595956">
    <property type="component" value="Unassembled WGS sequence"/>
</dbReference>
<proteinExistence type="predicted"/>
<name>A0ABW0N2S4_9ACTN</name>
<dbReference type="EMBL" id="JBHSMD010000006">
    <property type="protein sequence ID" value="MFC5494941.1"/>
    <property type="molecule type" value="Genomic_DNA"/>
</dbReference>
<protein>
    <submittedName>
        <fullName evidence="2">Uncharacterized protein</fullName>
    </submittedName>
</protein>
<accession>A0ABW0N2S4</accession>
<dbReference type="RefSeq" id="WP_345174763.1">
    <property type="nucleotide sequence ID" value="NZ_BAABFQ010000005.1"/>
</dbReference>
<feature type="region of interest" description="Disordered" evidence="1">
    <location>
        <begin position="1"/>
        <end position="36"/>
    </location>
</feature>
<evidence type="ECO:0000256" key="1">
    <source>
        <dbReference type="SAM" id="MobiDB-lite"/>
    </source>
</evidence>
<gene>
    <name evidence="2" type="ORF">ACFPKY_17655</name>
</gene>
<keyword evidence="3" id="KW-1185">Reference proteome</keyword>
<comment type="caution">
    <text evidence="2">The sequence shown here is derived from an EMBL/GenBank/DDBJ whole genome shotgun (WGS) entry which is preliminary data.</text>
</comment>
<sequence length="136" mass="15366">MADDREAPPIYFGDHPHGSYWSAEVGGGSDDEPESCEVSGTVITFMPEDTVTVPLWSDEGLLPEEPEWLNRALGLSRGLVEDIAAWGRDWNADRMGETLIAAQREERRIRLDAEARLLVARLQREVPERFTVVYRP</sequence>
<organism evidence="2 3">
    <name type="scientific">Nocardioides caricicola</name>
    <dbReference type="NCBI Taxonomy" id="634770"/>
    <lineage>
        <taxon>Bacteria</taxon>
        <taxon>Bacillati</taxon>
        <taxon>Actinomycetota</taxon>
        <taxon>Actinomycetes</taxon>
        <taxon>Propionibacteriales</taxon>
        <taxon>Nocardioidaceae</taxon>
        <taxon>Nocardioides</taxon>
    </lineage>
</organism>
<evidence type="ECO:0000313" key="2">
    <source>
        <dbReference type="EMBL" id="MFC5494941.1"/>
    </source>
</evidence>
<reference evidence="3" key="1">
    <citation type="journal article" date="2019" name="Int. J. Syst. Evol. Microbiol.">
        <title>The Global Catalogue of Microorganisms (GCM) 10K type strain sequencing project: providing services to taxonomists for standard genome sequencing and annotation.</title>
        <authorList>
            <consortium name="The Broad Institute Genomics Platform"/>
            <consortium name="The Broad Institute Genome Sequencing Center for Infectious Disease"/>
            <person name="Wu L."/>
            <person name="Ma J."/>
        </authorList>
    </citation>
    <scope>NUCLEOTIDE SEQUENCE [LARGE SCALE GENOMIC DNA]</scope>
    <source>
        <strain evidence="3">KACC 13778</strain>
    </source>
</reference>
<evidence type="ECO:0000313" key="3">
    <source>
        <dbReference type="Proteomes" id="UP001595956"/>
    </source>
</evidence>